<name>A0A5B9M9U8_9BACT</name>
<proteinExistence type="predicted"/>
<accession>A0A5B9M9U8</accession>
<reference evidence="2 3" key="1">
    <citation type="submission" date="2019-02" db="EMBL/GenBank/DDBJ databases">
        <title>Planctomycetal bacteria perform biofilm scaping via a novel small molecule.</title>
        <authorList>
            <person name="Jeske O."/>
            <person name="Boedeker C."/>
            <person name="Wiegand S."/>
            <person name="Breitling P."/>
            <person name="Kallscheuer N."/>
            <person name="Jogler M."/>
            <person name="Rohde M."/>
            <person name="Petersen J."/>
            <person name="Medema M.H."/>
            <person name="Surup F."/>
            <person name="Jogler C."/>
        </authorList>
    </citation>
    <scope>NUCLEOTIDE SEQUENCE [LARGE SCALE GENOMIC DNA]</scope>
    <source>
        <strain evidence="2 3">Mal15</strain>
    </source>
</reference>
<dbReference type="Proteomes" id="UP000321353">
    <property type="component" value="Chromosome"/>
</dbReference>
<evidence type="ECO:0000313" key="2">
    <source>
        <dbReference type="EMBL" id="QEF96305.1"/>
    </source>
</evidence>
<dbReference type="EMBL" id="CP036264">
    <property type="protein sequence ID" value="QEF96305.1"/>
    <property type="molecule type" value="Genomic_DNA"/>
</dbReference>
<sequence>MVAGAAPNPTDDAHRHMTRSEYDAGILVAKTRGHTIAGLWHVSGPSASRPHASGTLCVSGMFCVLVACWTLATSPCAAEGPAGKSRYRSTTHTHSSAHDHSADEDGDRDAPSSHPDLFGLRSLLGGKPGGTSSRQNELLSALPMERLTEHAKEKLAAVTEKPTLFRRLPTQAIRCDEELFLFLTRHPEAIIGIWDLMGITKVQATRVGPYRLDAVDGSGTTCQIDLLYGDRNLHVFLADGIYDGKFVQKPILGKGVFVFKSTYAAAADGSTTVTGTLDCYIKFESLGADIIARSLGGLIGKSADHNFIETASFISQVSQACEKNPEGMLEMVDRMPQIDAATRAEFARTIIHVSQRHLANTTPAAKLVQDRGITPTQR</sequence>
<feature type="compositionally biased region" description="Basic and acidic residues" evidence="1">
    <location>
        <begin position="96"/>
        <end position="111"/>
    </location>
</feature>
<evidence type="ECO:0000313" key="3">
    <source>
        <dbReference type="Proteomes" id="UP000321353"/>
    </source>
</evidence>
<keyword evidence="3" id="KW-1185">Reference proteome</keyword>
<protein>
    <submittedName>
        <fullName evidence="2">Uncharacterized protein</fullName>
    </submittedName>
</protein>
<dbReference type="AlphaFoldDB" id="A0A5B9M9U8"/>
<organism evidence="2 3">
    <name type="scientific">Stieleria maiorica</name>
    <dbReference type="NCBI Taxonomy" id="2795974"/>
    <lineage>
        <taxon>Bacteria</taxon>
        <taxon>Pseudomonadati</taxon>
        <taxon>Planctomycetota</taxon>
        <taxon>Planctomycetia</taxon>
        <taxon>Pirellulales</taxon>
        <taxon>Pirellulaceae</taxon>
        <taxon>Stieleria</taxon>
    </lineage>
</organism>
<gene>
    <name evidence="2" type="ORF">Mal15_03320</name>
</gene>
<dbReference type="KEGG" id="smam:Mal15_03320"/>
<feature type="region of interest" description="Disordered" evidence="1">
    <location>
        <begin position="80"/>
        <end position="113"/>
    </location>
</feature>
<evidence type="ECO:0000256" key="1">
    <source>
        <dbReference type="SAM" id="MobiDB-lite"/>
    </source>
</evidence>